<dbReference type="EMBL" id="CP133622">
    <property type="protein sequence ID" value="WMV54193.1"/>
    <property type="molecule type" value="Genomic_DNA"/>
</dbReference>
<evidence type="ECO:0000256" key="1">
    <source>
        <dbReference type="SAM" id="MobiDB-lite"/>
    </source>
</evidence>
<sequence>MVVGPDSLVQQDAMDANQIQEFELFLKNPPVHPLCIVSSAKDYTVQDIKNKGPGSANQSGDGDDSHNNEVPHYTHSEGNGSGDTKKAATEEVQGVHVFCLNLDHSEAASSEFNGFTHQRRRRRNRSPGPSMVVFRISILVKEKGFKMN</sequence>
<dbReference type="Proteomes" id="UP001234989">
    <property type="component" value="Chromosome 11"/>
</dbReference>
<feature type="region of interest" description="Disordered" evidence="1">
    <location>
        <begin position="47"/>
        <end position="88"/>
    </location>
</feature>
<organism evidence="2 3">
    <name type="scientific">Solanum verrucosum</name>
    <dbReference type="NCBI Taxonomy" id="315347"/>
    <lineage>
        <taxon>Eukaryota</taxon>
        <taxon>Viridiplantae</taxon>
        <taxon>Streptophyta</taxon>
        <taxon>Embryophyta</taxon>
        <taxon>Tracheophyta</taxon>
        <taxon>Spermatophyta</taxon>
        <taxon>Magnoliopsida</taxon>
        <taxon>eudicotyledons</taxon>
        <taxon>Gunneridae</taxon>
        <taxon>Pentapetalae</taxon>
        <taxon>asterids</taxon>
        <taxon>lamiids</taxon>
        <taxon>Solanales</taxon>
        <taxon>Solanaceae</taxon>
        <taxon>Solanoideae</taxon>
        <taxon>Solaneae</taxon>
        <taxon>Solanum</taxon>
    </lineage>
</organism>
<keyword evidence="3" id="KW-1185">Reference proteome</keyword>
<evidence type="ECO:0000313" key="3">
    <source>
        <dbReference type="Proteomes" id="UP001234989"/>
    </source>
</evidence>
<feature type="compositionally biased region" description="Basic and acidic residues" evidence="1">
    <location>
        <begin position="63"/>
        <end position="75"/>
    </location>
</feature>
<accession>A0AAF0UZQ1</accession>
<protein>
    <submittedName>
        <fullName evidence="2">Uncharacterized protein</fullName>
    </submittedName>
</protein>
<proteinExistence type="predicted"/>
<reference evidence="2" key="1">
    <citation type="submission" date="2023-08" db="EMBL/GenBank/DDBJ databases">
        <title>A de novo genome assembly of Solanum verrucosum Schlechtendal, a Mexican diploid species geographically isolated from the other diploid A-genome species in potato relatives.</title>
        <authorList>
            <person name="Hosaka K."/>
        </authorList>
    </citation>
    <scope>NUCLEOTIDE SEQUENCE</scope>
    <source>
        <tissue evidence="2">Young leaves</tissue>
    </source>
</reference>
<evidence type="ECO:0000313" key="2">
    <source>
        <dbReference type="EMBL" id="WMV54193.1"/>
    </source>
</evidence>
<dbReference type="AlphaFoldDB" id="A0AAF0UZQ1"/>
<name>A0AAF0UZQ1_SOLVR</name>
<gene>
    <name evidence="2" type="ORF">MTR67_047578</name>
</gene>